<dbReference type="Proteomes" id="UP000650467">
    <property type="component" value="Unassembled WGS sequence"/>
</dbReference>
<dbReference type="AlphaFoldDB" id="A0A835SMK0"/>
<dbReference type="OrthoDB" id="2148095at2759"/>
<keyword evidence="1" id="KW-0732">Signal</keyword>
<protein>
    <submittedName>
        <fullName evidence="2">Uncharacterized protein</fullName>
    </submittedName>
</protein>
<gene>
    <name evidence="2" type="ORF">HXX76_010487</name>
</gene>
<evidence type="ECO:0000313" key="2">
    <source>
        <dbReference type="EMBL" id="KAG2428341.1"/>
    </source>
</evidence>
<keyword evidence="3" id="KW-1185">Reference proteome</keyword>
<evidence type="ECO:0000313" key="3">
    <source>
        <dbReference type="Proteomes" id="UP000650467"/>
    </source>
</evidence>
<accession>A0A835SMK0</accession>
<feature type="signal peptide" evidence="1">
    <location>
        <begin position="1"/>
        <end position="28"/>
    </location>
</feature>
<feature type="chain" id="PRO_5032728170" evidence="1">
    <location>
        <begin position="29"/>
        <end position="298"/>
    </location>
</feature>
<dbReference type="EMBL" id="JAEHOC010000035">
    <property type="protein sequence ID" value="KAG2428341.1"/>
    <property type="molecule type" value="Genomic_DNA"/>
</dbReference>
<reference evidence="2" key="1">
    <citation type="journal article" date="2020" name="bioRxiv">
        <title>Comparative genomics of Chlamydomonas.</title>
        <authorList>
            <person name="Craig R.J."/>
            <person name="Hasan A.R."/>
            <person name="Ness R.W."/>
            <person name="Keightley P.D."/>
        </authorList>
    </citation>
    <scope>NUCLEOTIDE SEQUENCE</scope>
    <source>
        <strain evidence="2">SAG 7.73</strain>
    </source>
</reference>
<proteinExistence type="predicted"/>
<comment type="caution">
    <text evidence="2">The sequence shown here is derived from an EMBL/GenBank/DDBJ whole genome shotgun (WGS) entry which is preliminary data.</text>
</comment>
<sequence>MARARKAVWQPAMSRPVLLVLALSVVMCAAVGSTVAPTVNDTPTPLLPSLSSDTSSGLVPAPLLSTNETLSADVRRHHRRHLQSCQDLTSYGGKAVCSTCCATWKNQGKCDGAGSTVLGGGNVKTVVCPKTCGACATTPTPSGGGAGAVLASGTSALGTYYYDVRTKCPQDVAYSENNGYPSCASWNQATGAQLTMKQLNTNNIIAIGQLTGNPSPATRTKWCGKKVVISVNGQTITAPDGGDWFVWDGCLQCSREGNNKLDFSVSGLTKINKAACTLGVVKGITYQILDVQIKKFVA</sequence>
<evidence type="ECO:0000256" key="1">
    <source>
        <dbReference type="SAM" id="SignalP"/>
    </source>
</evidence>
<name>A0A835SMK0_CHLIN</name>
<organism evidence="2 3">
    <name type="scientific">Chlamydomonas incerta</name>
    <dbReference type="NCBI Taxonomy" id="51695"/>
    <lineage>
        <taxon>Eukaryota</taxon>
        <taxon>Viridiplantae</taxon>
        <taxon>Chlorophyta</taxon>
        <taxon>core chlorophytes</taxon>
        <taxon>Chlorophyceae</taxon>
        <taxon>CS clade</taxon>
        <taxon>Chlamydomonadales</taxon>
        <taxon>Chlamydomonadaceae</taxon>
        <taxon>Chlamydomonas</taxon>
    </lineage>
</organism>